<keyword evidence="3" id="KW-0813">Transport</keyword>
<dbReference type="InterPro" id="IPR037185">
    <property type="entry name" value="EmrE-like"/>
</dbReference>
<evidence type="ECO:0000256" key="5">
    <source>
        <dbReference type="ARBA" id="ARBA00022989"/>
    </source>
</evidence>
<dbReference type="GO" id="GO:0016020">
    <property type="term" value="C:membrane"/>
    <property type="evidence" value="ECO:0007669"/>
    <property type="project" value="UniProtKB-SubCell"/>
</dbReference>
<comment type="subcellular location">
    <subcellularLocation>
        <location evidence="1">Membrane</location>
        <topology evidence="1">Multi-pass membrane protein</topology>
    </subcellularLocation>
</comment>
<comment type="caution">
    <text evidence="8">The sequence shown here is derived from an EMBL/GenBank/DDBJ whole genome shotgun (WGS) entry which is preliminary data.</text>
</comment>
<comment type="similarity">
    <text evidence="2">Belongs to the CRT-like transporter family.</text>
</comment>
<keyword evidence="6 7" id="KW-0472">Membrane</keyword>
<gene>
    <name evidence="8" type="primary">crtp1</name>
    <name evidence="8" type="ORF">SNAT2548_LOCUS32812</name>
</gene>
<dbReference type="PANTHER" id="PTHR31326:SF1">
    <property type="entry name" value="PROTEIN CLT2, CHLOROPLASTIC"/>
    <property type="match status" value="1"/>
</dbReference>
<dbReference type="Pfam" id="PF08627">
    <property type="entry name" value="CRT-like"/>
    <property type="match status" value="2"/>
</dbReference>
<accession>A0A812UR95</accession>
<name>A0A812UR95_9DINO</name>
<evidence type="ECO:0000313" key="8">
    <source>
        <dbReference type="EMBL" id="CAE7575184.1"/>
    </source>
</evidence>
<evidence type="ECO:0000256" key="6">
    <source>
        <dbReference type="ARBA" id="ARBA00023136"/>
    </source>
</evidence>
<evidence type="ECO:0000256" key="2">
    <source>
        <dbReference type="ARBA" id="ARBA00006690"/>
    </source>
</evidence>
<dbReference type="Proteomes" id="UP000604046">
    <property type="component" value="Unassembled WGS sequence"/>
</dbReference>
<evidence type="ECO:0000256" key="3">
    <source>
        <dbReference type="ARBA" id="ARBA00022448"/>
    </source>
</evidence>
<evidence type="ECO:0000256" key="4">
    <source>
        <dbReference type="ARBA" id="ARBA00022692"/>
    </source>
</evidence>
<sequence>MAMALSSTAFPCRKAASDIGSEKFVLRNRLVPLWLSSAVNFLRMVLQDSVAAGWLEEELPAQTARSGEDAPDYAAAVAETMFTLEIWVVYTGVVNVAAQSQRLARSGDIEKPMWDYAASNPLLLGAFGLCEGAFFPLVFFSAARLPGSLVQVLNQTLIPFTVLFSRGFLKRRYDGIQMLGVAVWYTGSKKQLLEQAQVCCSHGHAAKAMVVKESVFVQFSKLNETQGGIKQDQWMCLFGFFLKSYDQPGSYSHRSFACIAPDAALFLSIGTCCRCAVQLLAWPAFLQLVSPGTGIRSSAVAGATAMMHSAVLPLTIFYIAANVGISITALLLVQRTSASTVVLANVVALPLSALIFCLPLPSLERQVFHWRFAVSLLLVVLGNLLYSHRSLSKK</sequence>
<keyword evidence="9" id="KW-1185">Reference proteome</keyword>
<feature type="transmembrane region" description="Helical" evidence="7">
    <location>
        <begin position="340"/>
        <end position="361"/>
    </location>
</feature>
<reference evidence="8" key="1">
    <citation type="submission" date="2021-02" db="EMBL/GenBank/DDBJ databases">
        <authorList>
            <person name="Dougan E. K."/>
            <person name="Rhodes N."/>
            <person name="Thang M."/>
            <person name="Chan C."/>
        </authorList>
    </citation>
    <scope>NUCLEOTIDE SEQUENCE</scope>
</reference>
<feature type="transmembrane region" description="Helical" evidence="7">
    <location>
        <begin position="367"/>
        <end position="386"/>
    </location>
</feature>
<dbReference type="InterPro" id="IPR013936">
    <property type="entry name" value="CRT-like"/>
</dbReference>
<dbReference type="SUPFAM" id="SSF103481">
    <property type="entry name" value="Multidrug resistance efflux transporter EmrE"/>
    <property type="match status" value="1"/>
</dbReference>
<evidence type="ECO:0000256" key="7">
    <source>
        <dbReference type="SAM" id="Phobius"/>
    </source>
</evidence>
<dbReference type="EMBL" id="CAJNDS010002727">
    <property type="protein sequence ID" value="CAE7575184.1"/>
    <property type="molecule type" value="Genomic_DNA"/>
</dbReference>
<dbReference type="PANTHER" id="PTHR31326">
    <property type="entry name" value="PROTEIN CLT2, CHLOROPLASTIC"/>
    <property type="match status" value="1"/>
</dbReference>
<evidence type="ECO:0000256" key="1">
    <source>
        <dbReference type="ARBA" id="ARBA00004141"/>
    </source>
</evidence>
<keyword evidence="4 7" id="KW-0812">Transmembrane</keyword>
<feature type="transmembrane region" description="Helical" evidence="7">
    <location>
        <begin position="149"/>
        <end position="169"/>
    </location>
</feature>
<proteinExistence type="inferred from homology"/>
<feature type="transmembrane region" description="Helical" evidence="7">
    <location>
        <begin position="122"/>
        <end position="143"/>
    </location>
</feature>
<keyword evidence="5 7" id="KW-1133">Transmembrane helix</keyword>
<evidence type="ECO:0000313" key="9">
    <source>
        <dbReference type="Proteomes" id="UP000604046"/>
    </source>
</evidence>
<dbReference type="OrthoDB" id="416555at2759"/>
<organism evidence="8 9">
    <name type="scientific">Symbiodinium natans</name>
    <dbReference type="NCBI Taxonomy" id="878477"/>
    <lineage>
        <taxon>Eukaryota</taxon>
        <taxon>Sar</taxon>
        <taxon>Alveolata</taxon>
        <taxon>Dinophyceae</taxon>
        <taxon>Suessiales</taxon>
        <taxon>Symbiodiniaceae</taxon>
        <taxon>Symbiodinium</taxon>
    </lineage>
</organism>
<dbReference type="AlphaFoldDB" id="A0A812UR95"/>
<feature type="transmembrane region" description="Helical" evidence="7">
    <location>
        <begin position="305"/>
        <end position="333"/>
    </location>
</feature>
<protein>
    <submittedName>
        <fullName evidence="8">Crtp1 protein</fullName>
    </submittedName>
</protein>
<feature type="transmembrane region" description="Helical" evidence="7">
    <location>
        <begin position="263"/>
        <end position="285"/>
    </location>
</feature>